<evidence type="ECO:0000256" key="3">
    <source>
        <dbReference type="ARBA" id="ARBA00022630"/>
    </source>
</evidence>
<dbReference type="InterPro" id="IPR036250">
    <property type="entry name" value="AcylCo_DH-like_C"/>
</dbReference>
<dbReference type="PANTHER" id="PTHR43884:SF25">
    <property type="entry name" value="ACYL-COA DEHYDROGENASE YDBM-RELATED"/>
    <property type="match status" value="1"/>
</dbReference>
<dbReference type="PANTHER" id="PTHR43884">
    <property type="entry name" value="ACYL-COA DEHYDROGENASE"/>
    <property type="match status" value="1"/>
</dbReference>
<dbReference type="Pfam" id="PF00441">
    <property type="entry name" value="Acyl-CoA_dh_1"/>
    <property type="match status" value="1"/>
</dbReference>
<feature type="domain" description="Acyl-CoA dehydrogenase/oxidase N-terminal" evidence="9">
    <location>
        <begin position="96"/>
        <end position="212"/>
    </location>
</feature>
<evidence type="ECO:0000256" key="1">
    <source>
        <dbReference type="ARBA" id="ARBA00001974"/>
    </source>
</evidence>
<keyword evidence="5 6" id="KW-0560">Oxidoreductase</keyword>
<dbReference type="Gene3D" id="1.10.540.10">
    <property type="entry name" value="Acyl-CoA dehydrogenase/oxidase, N-terminal domain"/>
    <property type="match status" value="1"/>
</dbReference>
<dbReference type="GO" id="GO:0003995">
    <property type="term" value="F:acyl-CoA dehydrogenase activity"/>
    <property type="evidence" value="ECO:0007669"/>
    <property type="project" value="TreeGrafter"/>
</dbReference>
<dbReference type="InterPro" id="IPR046373">
    <property type="entry name" value="Acyl-CoA_Oxase/DH_mid-dom_sf"/>
</dbReference>
<dbReference type="SUPFAM" id="SSF56645">
    <property type="entry name" value="Acyl-CoA dehydrogenase NM domain-like"/>
    <property type="match status" value="1"/>
</dbReference>
<comment type="similarity">
    <text evidence="2 6">Belongs to the acyl-CoA dehydrogenase family.</text>
</comment>
<dbReference type="InterPro" id="IPR009075">
    <property type="entry name" value="AcylCo_DH/oxidase_C"/>
</dbReference>
<gene>
    <name evidence="10" type="ORF">JF922_05695</name>
</gene>
<dbReference type="Pfam" id="PF02771">
    <property type="entry name" value="Acyl-CoA_dh_N"/>
    <property type="match status" value="1"/>
</dbReference>
<proteinExistence type="inferred from homology"/>
<dbReference type="InterPro" id="IPR037069">
    <property type="entry name" value="AcylCoA_DH/ox_N_sf"/>
</dbReference>
<evidence type="ECO:0000256" key="5">
    <source>
        <dbReference type="ARBA" id="ARBA00023002"/>
    </source>
</evidence>
<evidence type="ECO:0000259" key="9">
    <source>
        <dbReference type="Pfam" id="PF02771"/>
    </source>
</evidence>
<evidence type="ECO:0000313" key="11">
    <source>
        <dbReference type="Proteomes" id="UP000612893"/>
    </source>
</evidence>
<dbReference type="InterPro" id="IPR013786">
    <property type="entry name" value="AcylCoA_DH/ox_N"/>
</dbReference>
<keyword evidence="4 6" id="KW-0274">FAD</keyword>
<keyword evidence="11" id="KW-1185">Reference proteome</keyword>
<dbReference type="AlphaFoldDB" id="A0A934K8E2"/>
<dbReference type="Proteomes" id="UP000612893">
    <property type="component" value="Unassembled WGS sequence"/>
</dbReference>
<keyword evidence="3 6" id="KW-0285">Flavoprotein</keyword>
<organism evidence="10 11">
    <name type="scientific">Candidatus Nephthysia bennettiae</name>
    <dbReference type="NCBI Taxonomy" id="3127016"/>
    <lineage>
        <taxon>Bacteria</taxon>
        <taxon>Bacillati</taxon>
        <taxon>Candidatus Dormiibacterota</taxon>
        <taxon>Candidatus Dormibacteria</taxon>
        <taxon>Candidatus Dormibacterales</taxon>
        <taxon>Candidatus Dormibacteraceae</taxon>
        <taxon>Candidatus Nephthysia</taxon>
    </lineage>
</organism>
<comment type="cofactor">
    <cofactor evidence="1 6">
        <name>FAD</name>
        <dbReference type="ChEBI" id="CHEBI:57692"/>
    </cofactor>
</comment>
<dbReference type="InterPro" id="IPR006091">
    <property type="entry name" value="Acyl-CoA_Oxase/DH_mid-dom"/>
</dbReference>
<dbReference type="SUPFAM" id="SSF47203">
    <property type="entry name" value="Acyl-CoA dehydrogenase C-terminal domain-like"/>
    <property type="match status" value="1"/>
</dbReference>
<feature type="domain" description="Acyl-CoA dehydrogenase/oxidase C-terminal" evidence="7">
    <location>
        <begin position="338"/>
        <end position="486"/>
    </location>
</feature>
<evidence type="ECO:0000256" key="2">
    <source>
        <dbReference type="ARBA" id="ARBA00009347"/>
    </source>
</evidence>
<reference evidence="10" key="1">
    <citation type="submission" date="2020-10" db="EMBL/GenBank/DDBJ databases">
        <title>Ca. Dormibacterota MAGs.</title>
        <authorList>
            <person name="Montgomery K."/>
        </authorList>
    </citation>
    <scope>NUCLEOTIDE SEQUENCE [LARGE SCALE GENOMIC DNA]</scope>
    <source>
        <strain evidence="10">SC8812_S17_10</strain>
    </source>
</reference>
<evidence type="ECO:0000256" key="6">
    <source>
        <dbReference type="RuleBase" id="RU362125"/>
    </source>
</evidence>
<protein>
    <submittedName>
        <fullName evidence="10">Acyl-CoA dehydrogenase family protein</fullName>
    </submittedName>
</protein>
<evidence type="ECO:0000256" key="4">
    <source>
        <dbReference type="ARBA" id="ARBA00022827"/>
    </source>
</evidence>
<dbReference type="EMBL" id="JAEKNR010000067">
    <property type="protein sequence ID" value="MBJ7597563.1"/>
    <property type="molecule type" value="Genomic_DNA"/>
</dbReference>
<dbReference type="InterPro" id="IPR009100">
    <property type="entry name" value="AcylCoA_DH/oxidase_NM_dom_sf"/>
</dbReference>
<comment type="caution">
    <text evidence="10">The sequence shown here is derived from an EMBL/GenBank/DDBJ whole genome shotgun (WGS) entry which is preliminary data.</text>
</comment>
<feature type="domain" description="Acyl-CoA oxidase/dehydrogenase middle" evidence="8">
    <location>
        <begin position="216"/>
        <end position="321"/>
    </location>
</feature>
<accession>A0A934K8E2</accession>
<evidence type="ECO:0000259" key="7">
    <source>
        <dbReference type="Pfam" id="PF00441"/>
    </source>
</evidence>
<sequence length="491" mass="53535">MQMSEALARLRARAATGSQVESNQLAWAVARSEAARACREWASSSGDQLAGLIAEAAEEEAERFANGYSIEVAELDWRRLMRIHETFRPTEDLDASEEHRLLRSTLRSFAAKEIRPLAQDIHREDGDVPEQVIRGVAELGHFGLSIPEEYGGYQAESSDARAMLIATEELSAASLAVGGSLMTRPEILVRALLRGGTEEQKRRWLPAISSGEKLVAVGVTEPDYGSDVAQLKCRARRLPEGGWELTGTKLWCTFAGRSELLMVLCRTAEGGHRGLSVFVLEKPAFPGHDFEHLPPGGGSLRGRAIPTLGYRGMHTYELAFDAYGAPETALLGGEDWLNRGFYLQMEGFAVGRIQTAGRAVGVMQAALEDALSYTRERRVFDRTIGELELPSAILGAAIVHVNAARRLSYRAASLLDAGDGQMESSLAKLYASRIAEMVTRDALQLHGAMGYGEETPVSRYFVDARVLSIFEGAEEVLALRVIARNLLSGAS</sequence>
<name>A0A934K8E2_9BACT</name>
<dbReference type="Pfam" id="PF02770">
    <property type="entry name" value="Acyl-CoA_dh_M"/>
    <property type="match status" value="1"/>
</dbReference>
<dbReference type="GO" id="GO:0050660">
    <property type="term" value="F:flavin adenine dinucleotide binding"/>
    <property type="evidence" value="ECO:0007669"/>
    <property type="project" value="InterPro"/>
</dbReference>
<evidence type="ECO:0000313" key="10">
    <source>
        <dbReference type="EMBL" id="MBJ7597563.1"/>
    </source>
</evidence>
<dbReference type="Gene3D" id="1.20.140.10">
    <property type="entry name" value="Butyryl-CoA Dehydrogenase, subunit A, domain 3"/>
    <property type="match status" value="1"/>
</dbReference>
<dbReference type="Gene3D" id="2.40.110.10">
    <property type="entry name" value="Butyryl-CoA Dehydrogenase, subunit A, domain 2"/>
    <property type="match status" value="1"/>
</dbReference>
<evidence type="ECO:0000259" key="8">
    <source>
        <dbReference type="Pfam" id="PF02770"/>
    </source>
</evidence>